<dbReference type="PROSITE" id="PS51233">
    <property type="entry name" value="VWFD"/>
    <property type="match status" value="1"/>
</dbReference>
<dbReference type="InterPro" id="IPR002919">
    <property type="entry name" value="TIL_dom"/>
</dbReference>
<dbReference type="InterPro" id="IPR025615">
    <property type="entry name" value="TILa_dom"/>
</dbReference>
<proteinExistence type="predicted"/>
<keyword evidence="2" id="KW-0964">Secreted</keyword>
<dbReference type="GO" id="GO:0005576">
    <property type="term" value="C:extracellular region"/>
    <property type="evidence" value="ECO:0007669"/>
    <property type="project" value="UniProtKB-SubCell"/>
</dbReference>
<name>A0A401TZQ3_CHIPU</name>
<feature type="non-terminal residue" evidence="5">
    <location>
        <position position="177"/>
    </location>
</feature>
<dbReference type="PANTHER" id="PTHR46698">
    <property type="entry name" value="CROSSVEINLESS 2"/>
    <property type="match status" value="1"/>
</dbReference>
<dbReference type="STRING" id="137246.A0A401TZQ3"/>
<evidence type="ECO:0000256" key="3">
    <source>
        <dbReference type="ARBA" id="ARBA00022729"/>
    </source>
</evidence>
<dbReference type="Pfam" id="PF12714">
    <property type="entry name" value="TILa"/>
    <property type="match status" value="1"/>
</dbReference>
<evidence type="ECO:0000313" key="6">
    <source>
        <dbReference type="Proteomes" id="UP000287033"/>
    </source>
</evidence>
<dbReference type="OMA" id="QPHCVHF"/>
<reference evidence="5 6" key="1">
    <citation type="journal article" date="2018" name="Nat. Ecol. Evol.">
        <title>Shark genomes provide insights into elasmobranch evolution and the origin of vertebrates.</title>
        <authorList>
            <person name="Hara Y"/>
            <person name="Yamaguchi K"/>
            <person name="Onimaru K"/>
            <person name="Kadota M"/>
            <person name="Koyanagi M"/>
            <person name="Keeley SD"/>
            <person name="Tatsumi K"/>
            <person name="Tanaka K"/>
            <person name="Motone F"/>
            <person name="Kageyama Y"/>
            <person name="Nozu R"/>
            <person name="Adachi N"/>
            <person name="Nishimura O"/>
            <person name="Nakagawa R"/>
            <person name="Tanegashima C"/>
            <person name="Kiyatake I"/>
            <person name="Matsumoto R"/>
            <person name="Murakumo K"/>
            <person name="Nishida K"/>
            <person name="Terakita A"/>
            <person name="Kuratani S"/>
            <person name="Sato K"/>
            <person name="Hyodo S Kuraku.S."/>
        </authorList>
    </citation>
    <scope>NUCLEOTIDE SEQUENCE [LARGE SCALE GENOMIC DNA]</scope>
</reference>
<evidence type="ECO:0000313" key="5">
    <source>
        <dbReference type="EMBL" id="GCC48100.1"/>
    </source>
</evidence>
<protein>
    <recommendedName>
        <fullName evidence="4">VWFD domain-containing protein</fullName>
    </recommendedName>
</protein>
<sequence length="177" mass="19791">MNPSAPSKCQRPCVESCLCNTGYLLSAGKCVLEGDCGCERDGRYYKAGESFWEDEGCQTWCECDPQSKRVECWSQTCGHQERCEVVKGLRRCQPLTYGTCTAVGDPHYHTFDSLKFDFMGTCVYLLVGVCANDTGLTPFEVQVQNENRGNKAVSFTRLGWIIVYGQNIVLSREHVGK</sequence>
<dbReference type="InterPro" id="IPR036084">
    <property type="entry name" value="Ser_inhib-like_sf"/>
</dbReference>
<dbReference type="InterPro" id="IPR052424">
    <property type="entry name" value="Kielin_Chordin-BMP_Reg"/>
</dbReference>
<comment type="caution">
    <text evidence="5">The sequence shown here is derived from an EMBL/GenBank/DDBJ whole genome shotgun (WGS) entry which is preliminary data.</text>
</comment>
<organism evidence="5 6">
    <name type="scientific">Chiloscyllium punctatum</name>
    <name type="common">Brownbanded bambooshark</name>
    <name type="synonym">Hemiscyllium punctatum</name>
    <dbReference type="NCBI Taxonomy" id="137246"/>
    <lineage>
        <taxon>Eukaryota</taxon>
        <taxon>Metazoa</taxon>
        <taxon>Chordata</taxon>
        <taxon>Craniata</taxon>
        <taxon>Vertebrata</taxon>
        <taxon>Chondrichthyes</taxon>
        <taxon>Elasmobranchii</taxon>
        <taxon>Galeomorphii</taxon>
        <taxon>Galeoidea</taxon>
        <taxon>Orectolobiformes</taxon>
        <taxon>Hemiscylliidae</taxon>
        <taxon>Chiloscyllium</taxon>
    </lineage>
</organism>
<evidence type="ECO:0000256" key="1">
    <source>
        <dbReference type="ARBA" id="ARBA00004613"/>
    </source>
</evidence>
<dbReference type="Pfam" id="PF00094">
    <property type="entry name" value="VWD"/>
    <property type="match status" value="1"/>
</dbReference>
<dbReference type="Proteomes" id="UP000287033">
    <property type="component" value="Unassembled WGS sequence"/>
</dbReference>
<feature type="domain" description="VWFD" evidence="4">
    <location>
        <begin position="98"/>
        <end position="177"/>
    </location>
</feature>
<accession>A0A401TZQ3</accession>
<dbReference type="Gene3D" id="2.10.25.10">
    <property type="entry name" value="Laminin"/>
    <property type="match status" value="1"/>
</dbReference>
<dbReference type="EMBL" id="BEZZ01231338">
    <property type="protein sequence ID" value="GCC48100.1"/>
    <property type="molecule type" value="Genomic_DNA"/>
</dbReference>
<dbReference type="SUPFAM" id="SSF57567">
    <property type="entry name" value="Serine protease inhibitors"/>
    <property type="match status" value="1"/>
</dbReference>
<dbReference type="PANTHER" id="PTHR46698:SF7">
    <property type="entry name" value="VWFD DOMAIN-CONTAINING PROTEIN"/>
    <property type="match status" value="1"/>
</dbReference>
<comment type="subcellular location">
    <subcellularLocation>
        <location evidence="1">Secreted</location>
    </subcellularLocation>
</comment>
<dbReference type="CDD" id="cd19941">
    <property type="entry name" value="TIL"/>
    <property type="match status" value="1"/>
</dbReference>
<dbReference type="OrthoDB" id="6236007at2759"/>
<dbReference type="Pfam" id="PF01826">
    <property type="entry name" value="TIL"/>
    <property type="match status" value="1"/>
</dbReference>
<keyword evidence="3" id="KW-0732">Signal</keyword>
<gene>
    <name evidence="5" type="ORF">chiPu_0032241</name>
</gene>
<dbReference type="GO" id="GO:0030513">
    <property type="term" value="P:positive regulation of BMP signaling pathway"/>
    <property type="evidence" value="ECO:0007669"/>
    <property type="project" value="TreeGrafter"/>
</dbReference>
<keyword evidence="6" id="KW-1185">Reference proteome</keyword>
<evidence type="ECO:0000259" key="4">
    <source>
        <dbReference type="PROSITE" id="PS51233"/>
    </source>
</evidence>
<dbReference type="AlphaFoldDB" id="A0A401TZQ3"/>
<evidence type="ECO:0000256" key="2">
    <source>
        <dbReference type="ARBA" id="ARBA00022525"/>
    </source>
</evidence>
<dbReference type="InterPro" id="IPR001846">
    <property type="entry name" value="VWF_type-D"/>
</dbReference>